<keyword evidence="1" id="KW-0812">Transmembrane</keyword>
<name>A0A1Y1RRE2_9MICC</name>
<keyword evidence="1" id="KW-0472">Membrane</keyword>
<accession>A0A1Y1RRE2</accession>
<comment type="caution">
    <text evidence="2">The sequence shown here is derived from an EMBL/GenBank/DDBJ whole genome shotgun (WGS) entry which is preliminary data.</text>
</comment>
<dbReference type="Pfam" id="PF10724">
    <property type="entry name" value="DUF2516"/>
    <property type="match status" value="1"/>
</dbReference>
<evidence type="ECO:0008006" key="4">
    <source>
        <dbReference type="Google" id="ProtNLM"/>
    </source>
</evidence>
<evidence type="ECO:0000256" key="1">
    <source>
        <dbReference type="SAM" id="Phobius"/>
    </source>
</evidence>
<dbReference type="Proteomes" id="UP000192359">
    <property type="component" value="Unassembled WGS sequence"/>
</dbReference>
<keyword evidence="3" id="KW-1185">Reference proteome</keyword>
<protein>
    <recommendedName>
        <fullName evidence="4">DUF2516 family protein</fullName>
    </recommendedName>
</protein>
<feature type="transmembrane region" description="Helical" evidence="1">
    <location>
        <begin position="78"/>
        <end position="95"/>
    </location>
</feature>
<organism evidence="2 3">
    <name type="scientific">Rothia nasimurium</name>
    <dbReference type="NCBI Taxonomy" id="85336"/>
    <lineage>
        <taxon>Bacteria</taxon>
        <taxon>Bacillati</taxon>
        <taxon>Actinomycetota</taxon>
        <taxon>Actinomycetes</taxon>
        <taxon>Micrococcales</taxon>
        <taxon>Micrococcaceae</taxon>
        <taxon>Rothia</taxon>
    </lineage>
</organism>
<reference evidence="2 3" key="1">
    <citation type="submission" date="2016-05" db="EMBL/GenBank/DDBJ databases">
        <title>Draft genome sequence of a porcine commensal Rothia nasimurium.</title>
        <authorList>
            <person name="Gaiser R.A."/>
            <person name="Van Baarlen P."/>
            <person name="Wells J.M."/>
        </authorList>
    </citation>
    <scope>NUCLEOTIDE SEQUENCE [LARGE SCALE GENOMIC DNA]</scope>
    <source>
        <strain evidence="2 3">PT-32</strain>
    </source>
</reference>
<gene>
    <name evidence="2" type="ORF">A7979_10985</name>
</gene>
<evidence type="ECO:0000313" key="2">
    <source>
        <dbReference type="EMBL" id="ORC20659.1"/>
    </source>
</evidence>
<dbReference type="InterPro" id="IPR019662">
    <property type="entry name" value="DUF2516"/>
</dbReference>
<feature type="transmembrane region" description="Helical" evidence="1">
    <location>
        <begin position="12"/>
        <end position="31"/>
    </location>
</feature>
<keyword evidence="1" id="KW-1133">Transmembrane helix</keyword>
<sequence length="104" mass="11164">MTPYYLLLVVTHYTNLALAVAVAALSVYALIEAARASSYAYQSAFKRTKGFWVGVTGACTFFSVLTAWMTWVGGANSVILQLVAATAVGVFLADVRPAVAVRRR</sequence>
<feature type="transmembrane region" description="Helical" evidence="1">
    <location>
        <begin position="51"/>
        <end position="72"/>
    </location>
</feature>
<evidence type="ECO:0000313" key="3">
    <source>
        <dbReference type="Proteomes" id="UP000192359"/>
    </source>
</evidence>
<proteinExistence type="predicted"/>
<dbReference type="AlphaFoldDB" id="A0A1Y1RRE2"/>
<dbReference type="EMBL" id="LXWF01000012">
    <property type="protein sequence ID" value="ORC20659.1"/>
    <property type="molecule type" value="Genomic_DNA"/>
</dbReference>